<evidence type="ECO:0000256" key="1">
    <source>
        <dbReference type="SAM" id="MobiDB-lite"/>
    </source>
</evidence>
<accession>A0A4C1SUQ1</accession>
<reference evidence="2 3" key="1">
    <citation type="journal article" date="2019" name="Commun. Biol.">
        <title>The bagworm genome reveals a unique fibroin gene that provides high tensile strength.</title>
        <authorList>
            <person name="Kono N."/>
            <person name="Nakamura H."/>
            <person name="Ohtoshi R."/>
            <person name="Tomita M."/>
            <person name="Numata K."/>
            <person name="Arakawa K."/>
        </authorList>
    </citation>
    <scope>NUCLEOTIDE SEQUENCE [LARGE SCALE GENOMIC DNA]</scope>
</reference>
<dbReference type="Proteomes" id="UP000299102">
    <property type="component" value="Unassembled WGS sequence"/>
</dbReference>
<proteinExistence type="predicted"/>
<dbReference type="EMBL" id="BGZK01003965">
    <property type="protein sequence ID" value="GBP05909.1"/>
    <property type="molecule type" value="Genomic_DNA"/>
</dbReference>
<sequence>MLKRQKYAHLKLGKKSVKLSDLQLGAVAYQQTVLLSYQELRLAKYFKTRCWFVDFAQLAGTAYPAYLAISGLYGKITRGKDSFGAGNHRHVKVKGNNRDEGRYL</sequence>
<name>A0A4C1SUQ1_EUMVA</name>
<comment type="caution">
    <text evidence="2">The sequence shown here is derived from an EMBL/GenBank/DDBJ whole genome shotgun (WGS) entry which is preliminary data.</text>
</comment>
<keyword evidence="3" id="KW-1185">Reference proteome</keyword>
<evidence type="ECO:0000313" key="2">
    <source>
        <dbReference type="EMBL" id="GBP05909.1"/>
    </source>
</evidence>
<feature type="region of interest" description="Disordered" evidence="1">
    <location>
        <begin position="81"/>
        <end position="104"/>
    </location>
</feature>
<organism evidence="2 3">
    <name type="scientific">Eumeta variegata</name>
    <name type="common">Bagworm moth</name>
    <name type="synonym">Eumeta japonica</name>
    <dbReference type="NCBI Taxonomy" id="151549"/>
    <lineage>
        <taxon>Eukaryota</taxon>
        <taxon>Metazoa</taxon>
        <taxon>Ecdysozoa</taxon>
        <taxon>Arthropoda</taxon>
        <taxon>Hexapoda</taxon>
        <taxon>Insecta</taxon>
        <taxon>Pterygota</taxon>
        <taxon>Neoptera</taxon>
        <taxon>Endopterygota</taxon>
        <taxon>Lepidoptera</taxon>
        <taxon>Glossata</taxon>
        <taxon>Ditrysia</taxon>
        <taxon>Tineoidea</taxon>
        <taxon>Psychidae</taxon>
        <taxon>Oiketicinae</taxon>
        <taxon>Eumeta</taxon>
    </lineage>
</organism>
<evidence type="ECO:0000313" key="3">
    <source>
        <dbReference type="Proteomes" id="UP000299102"/>
    </source>
</evidence>
<protein>
    <submittedName>
        <fullName evidence="2">Uncharacterized protein</fullName>
    </submittedName>
</protein>
<gene>
    <name evidence="2" type="ORF">EVAR_91299_1</name>
</gene>
<dbReference type="AlphaFoldDB" id="A0A4C1SUQ1"/>